<dbReference type="InterPro" id="IPR046110">
    <property type="entry name" value="DUF6047"/>
</dbReference>
<protein>
    <submittedName>
        <fullName evidence="1">DUF6047 family protein</fullName>
    </submittedName>
</protein>
<name>A0AA95KPW5_9BACT</name>
<proteinExistence type="predicted"/>
<accession>A0AA95KPW5</accession>
<evidence type="ECO:0000313" key="2">
    <source>
        <dbReference type="Proteomes" id="UP001177934"/>
    </source>
</evidence>
<dbReference type="EMBL" id="CP126056">
    <property type="protein sequence ID" value="WHX11257.1"/>
    <property type="molecule type" value="Genomic_DNA"/>
</dbReference>
<evidence type="ECO:0000313" key="1">
    <source>
        <dbReference type="EMBL" id="WHX11257.1"/>
    </source>
</evidence>
<dbReference type="AlphaFoldDB" id="A0AA95KPW5"/>
<dbReference type="Pfam" id="PF19513">
    <property type="entry name" value="DUF6047"/>
    <property type="match status" value="1"/>
</dbReference>
<reference evidence="1" key="1">
    <citation type="journal article" date="2023" name="Nat. Commun.">
        <title>Identification of a novel Human Milk Oligosaccharides utilization cluster in the infant gut commensal Bacteroides dorei.</title>
        <authorList>
            <person name="Kijner S."/>
            <person name="Ennis D."/>
            <person name="Shmorak S."/>
            <person name="Florentin A."/>
            <person name="Yassour M."/>
        </authorList>
    </citation>
    <scope>NUCLEOTIDE SEQUENCE</scope>
    <source>
        <strain evidence="1">2</strain>
    </source>
</reference>
<organism evidence="1 2">
    <name type="scientific">Phocaeicola dorei</name>
    <dbReference type="NCBI Taxonomy" id="357276"/>
    <lineage>
        <taxon>Bacteria</taxon>
        <taxon>Pseudomonadati</taxon>
        <taxon>Bacteroidota</taxon>
        <taxon>Bacteroidia</taxon>
        <taxon>Bacteroidales</taxon>
        <taxon>Bacteroidaceae</taxon>
        <taxon>Phocaeicola</taxon>
    </lineage>
</organism>
<sequence length="209" mass="23684">MFRFDFKDKALIPPILGTDNADYLERLCSVLEREKIYPSGVVRLRDAAFCEERGIVHLSSSAEHTALLENEDYRRLRHRFGMDGDVIRSGLAAFPTCMAVEYGRKVLLFDKTDGGDRMLDGFLKGLTECFFDGKRKPGSLRFYEVAPLDAGYRAGIKDEQEVPADMVRYGICVAHCGMTPTLRNFNRLRNLQRVAVPLTGSRSGLSRHW</sequence>
<dbReference type="Proteomes" id="UP001177934">
    <property type="component" value="Chromosome"/>
</dbReference>
<gene>
    <name evidence="1" type="ORF">QNN11_08125</name>
</gene>